<keyword evidence="1" id="KW-1133">Transmembrane helix</keyword>
<evidence type="ECO:0000313" key="3">
    <source>
        <dbReference type="Proteomes" id="UP000324897"/>
    </source>
</evidence>
<feature type="non-terminal residue" evidence="2">
    <location>
        <position position="1"/>
    </location>
</feature>
<evidence type="ECO:0000313" key="2">
    <source>
        <dbReference type="EMBL" id="TVU24800.1"/>
    </source>
</evidence>
<keyword evidence="1" id="KW-0472">Membrane</keyword>
<proteinExistence type="predicted"/>
<dbReference type="Proteomes" id="UP000324897">
    <property type="component" value="Chromosome 2"/>
</dbReference>
<gene>
    <name evidence="2" type="ORF">EJB05_27259</name>
</gene>
<dbReference type="EMBL" id="RWGY01000013">
    <property type="protein sequence ID" value="TVU24800.1"/>
    <property type="molecule type" value="Genomic_DNA"/>
</dbReference>
<organism evidence="2 3">
    <name type="scientific">Eragrostis curvula</name>
    <name type="common">weeping love grass</name>
    <dbReference type="NCBI Taxonomy" id="38414"/>
    <lineage>
        <taxon>Eukaryota</taxon>
        <taxon>Viridiplantae</taxon>
        <taxon>Streptophyta</taxon>
        <taxon>Embryophyta</taxon>
        <taxon>Tracheophyta</taxon>
        <taxon>Spermatophyta</taxon>
        <taxon>Magnoliopsida</taxon>
        <taxon>Liliopsida</taxon>
        <taxon>Poales</taxon>
        <taxon>Poaceae</taxon>
        <taxon>PACMAD clade</taxon>
        <taxon>Chloridoideae</taxon>
        <taxon>Eragrostideae</taxon>
        <taxon>Eragrostidinae</taxon>
        <taxon>Eragrostis</taxon>
    </lineage>
</organism>
<evidence type="ECO:0000256" key="1">
    <source>
        <dbReference type="SAM" id="Phobius"/>
    </source>
</evidence>
<accession>A0A5J9UNS2</accession>
<keyword evidence="1" id="KW-0812">Transmembrane</keyword>
<dbReference type="AlphaFoldDB" id="A0A5J9UNS2"/>
<sequence>MDLNSDCQFAGLQIVFFKNCIMHPWGKLLIVASKVALVVSNGHGMKCEGINYLPEEPKEIICSFLPLILHNTIFSYLSHIRPRPPPPESSPSRRFLHHDIIEANKGGWWSGIVMAVAATSIAIAFPITRHDYIGSDRRAAQVLCPAVPGWRQGQVVRTHDLYGSCSWFPATVVKAVDPWSCMVECIDQEEGNPWEKATEPAVEHSPPDSKFCFMMGAAVKAYCDGSWSPGVHRVVGEAIVYGP</sequence>
<reference evidence="2 3" key="1">
    <citation type="journal article" date="2019" name="Sci. Rep.">
        <title>A high-quality genome of Eragrostis curvula grass provides insights into Poaceae evolution and supports new strategies to enhance forage quality.</title>
        <authorList>
            <person name="Carballo J."/>
            <person name="Santos B.A.C.M."/>
            <person name="Zappacosta D."/>
            <person name="Garbus I."/>
            <person name="Selva J.P."/>
            <person name="Gallo C.A."/>
            <person name="Diaz A."/>
            <person name="Albertini E."/>
            <person name="Caccamo M."/>
            <person name="Echenique V."/>
        </authorList>
    </citation>
    <scope>NUCLEOTIDE SEQUENCE [LARGE SCALE GENOMIC DNA]</scope>
    <source>
        <strain evidence="3">cv. Victoria</strain>
        <tissue evidence="2">Leaf</tissue>
    </source>
</reference>
<comment type="caution">
    <text evidence="2">The sequence shown here is derived from an EMBL/GenBank/DDBJ whole genome shotgun (WGS) entry which is preliminary data.</text>
</comment>
<evidence type="ECO:0008006" key="4">
    <source>
        <dbReference type="Google" id="ProtNLM"/>
    </source>
</evidence>
<protein>
    <recommendedName>
        <fullName evidence="4">Agenet-like domain-containing protein</fullName>
    </recommendedName>
</protein>
<keyword evidence="3" id="KW-1185">Reference proteome</keyword>
<feature type="transmembrane region" description="Helical" evidence="1">
    <location>
        <begin position="108"/>
        <end position="128"/>
    </location>
</feature>
<name>A0A5J9UNS2_9POAL</name>
<dbReference type="Gramene" id="TVU24800">
    <property type="protein sequence ID" value="TVU24800"/>
    <property type="gene ID" value="EJB05_27259"/>
</dbReference>